<dbReference type="RefSeq" id="WP_244017291.1">
    <property type="nucleotide sequence ID" value="NZ_JALHLF010000009.1"/>
</dbReference>
<protein>
    <submittedName>
        <fullName evidence="1">TRAFs-binding domain-containing protein</fullName>
    </submittedName>
</protein>
<organism evidence="1 2">
    <name type="scientific">Novosphingobium organovorum</name>
    <dbReference type="NCBI Taxonomy" id="2930092"/>
    <lineage>
        <taxon>Bacteria</taxon>
        <taxon>Pseudomonadati</taxon>
        <taxon>Pseudomonadota</taxon>
        <taxon>Alphaproteobacteria</taxon>
        <taxon>Sphingomonadales</taxon>
        <taxon>Sphingomonadaceae</taxon>
        <taxon>Novosphingobium</taxon>
    </lineage>
</organism>
<dbReference type="Pfam" id="PF20308">
    <property type="entry name" value="TPR-S"/>
    <property type="match status" value="1"/>
</dbReference>
<proteinExistence type="predicted"/>
<reference evidence="1" key="1">
    <citation type="submission" date="2022-03" db="EMBL/GenBank/DDBJ databases">
        <title>Identification of a novel bacterium isolated from mangrove sediments.</title>
        <authorList>
            <person name="Pan X."/>
        </authorList>
    </citation>
    <scope>NUCLEOTIDE SEQUENCE</scope>
    <source>
        <strain evidence="1">B1949</strain>
    </source>
</reference>
<dbReference type="InterPro" id="IPR046880">
    <property type="entry name" value="TPR-S"/>
</dbReference>
<sequence>MPLPVIARIRQVARSGDTLRAWQIFADEGLEHSPDPDVLALKGRLLKDRARRLSGEAQRTMARAAAEAYRRSAGAPAATYPLINAATISYLCGDRDQARAEARRILSMIESGDHEPETPYWLYATAAEALLLLGDREGCRAALKKGLAAVPAAWEDQAATTRQLREILLASGEPLDLLEGFHPPASLHFSGLMELENEGAVRGQLAEVFDTVQPGAVYGALAAGADIIAAELALERGAQLHVTLPATIEEFLEISVEPFGDSWGARFRELLDAAHSIIELAEHPGLTQAGVHQASEVAMGLAIRSARALASEAVAVDVVRQGAPDSRLRSLWEAQGLAYRALVQDWPRRTGDILPEARTKTVLAARNRFASQPDTAEAMVETGDGHWLLVFDATCDAVRYAGAHLLDYPGSRLGIDACVVLPGGRPEHYGQRAVCLSRAAQGTDVCGPWPQMVAMDLIAPELRFEVSGELVTPFGDIPLARYTPLAIG</sequence>
<dbReference type="Proteomes" id="UP001162881">
    <property type="component" value="Unassembled WGS sequence"/>
</dbReference>
<evidence type="ECO:0000313" key="1">
    <source>
        <dbReference type="EMBL" id="MCJ2181915.1"/>
    </source>
</evidence>
<gene>
    <name evidence="1" type="ORF">MTR62_04245</name>
</gene>
<evidence type="ECO:0000313" key="2">
    <source>
        <dbReference type="Proteomes" id="UP001162881"/>
    </source>
</evidence>
<name>A0ABT0BA06_9SPHN</name>
<comment type="caution">
    <text evidence="1">The sequence shown here is derived from an EMBL/GenBank/DDBJ whole genome shotgun (WGS) entry which is preliminary data.</text>
</comment>
<keyword evidence="2" id="KW-1185">Reference proteome</keyword>
<accession>A0ABT0BA06</accession>
<dbReference type="EMBL" id="JALHLF010000009">
    <property type="protein sequence ID" value="MCJ2181915.1"/>
    <property type="molecule type" value="Genomic_DNA"/>
</dbReference>